<keyword evidence="6 8" id="KW-1133">Transmembrane helix</keyword>
<feature type="transmembrane region" description="Helical" evidence="8">
    <location>
        <begin position="211"/>
        <end position="232"/>
    </location>
</feature>
<feature type="transmembrane region" description="Helical" evidence="8">
    <location>
        <begin position="78"/>
        <end position="95"/>
    </location>
</feature>
<dbReference type="FunFam" id="1.10.3470.10:FF:000001">
    <property type="entry name" value="Vitamin B12 ABC transporter permease BtuC"/>
    <property type="match status" value="1"/>
</dbReference>
<comment type="caution">
    <text evidence="9">The sequence shown here is derived from an EMBL/GenBank/DDBJ whole genome shotgun (WGS) entry which is preliminary data.</text>
</comment>
<proteinExistence type="inferred from homology"/>
<keyword evidence="5 8" id="KW-0812">Transmembrane</keyword>
<protein>
    <submittedName>
        <fullName evidence="9">ABC transporter permease</fullName>
    </submittedName>
</protein>
<feature type="transmembrane region" description="Helical" evidence="8">
    <location>
        <begin position="17"/>
        <end position="40"/>
    </location>
</feature>
<dbReference type="SUPFAM" id="SSF81345">
    <property type="entry name" value="ABC transporter involved in vitamin B12 uptake, BtuC"/>
    <property type="match status" value="1"/>
</dbReference>
<comment type="similarity">
    <text evidence="2">Belongs to the binding-protein-dependent transport system permease family. FecCD subfamily.</text>
</comment>
<dbReference type="PANTHER" id="PTHR30472:SF25">
    <property type="entry name" value="ABC TRANSPORTER PERMEASE PROTEIN MJ0876-RELATED"/>
    <property type="match status" value="1"/>
</dbReference>
<keyword evidence="3" id="KW-0813">Transport</keyword>
<dbReference type="Gene3D" id="1.10.3470.10">
    <property type="entry name" value="ABC transporter involved in vitamin B12 uptake, BtuC"/>
    <property type="match status" value="1"/>
</dbReference>
<dbReference type="GO" id="GO:0005886">
    <property type="term" value="C:plasma membrane"/>
    <property type="evidence" value="ECO:0007669"/>
    <property type="project" value="UniProtKB-SubCell"/>
</dbReference>
<dbReference type="Proteomes" id="UP000656042">
    <property type="component" value="Unassembled WGS sequence"/>
</dbReference>
<evidence type="ECO:0000256" key="7">
    <source>
        <dbReference type="ARBA" id="ARBA00023136"/>
    </source>
</evidence>
<evidence type="ECO:0000256" key="5">
    <source>
        <dbReference type="ARBA" id="ARBA00022692"/>
    </source>
</evidence>
<keyword evidence="10" id="KW-1185">Reference proteome</keyword>
<evidence type="ECO:0000256" key="6">
    <source>
        <dbReference type="ARBA" id="ARBA00022989"/>
    </source>
</evidence>
<comment type="subcellular location">
    <subcellularLocation>
        <location evidence="1">Cell membrane</location>
        <topology evidence="1">Multi-pass membrane protein</topology>
    </subcellularLocation>
</comment>
<reference evidence="9" key="1">
    <citation type="journal article" date="2014" name="Int. J. Syst. Evol. Microbiol.">
        <title>Complete genome sequence of Corynebacterium casei LMG S-19264T (=DSM 44701T), isolated from a smear-ripened cheese.</title>
        <authorList>
            <consortium name="US DOE Joint Genome Institute (JGI-PGF)"/>
            <person name="Walter F."/>
            <person name="Albersmeier A."/>
            <person name="Kalinowski J."/>
            <person name="Ruckert C."/>
        </authorList>
    </citation>
    <scope>NUCLEOTIDE SEQUENCE</scope>
    <source>
        <strain evidence="9">CGMCC 4.7299</strain>
    </source>
</reference>
<accession>A0A8J3FPP4</accession>
<dbReference type="InterPro" id="IPR037294">
    <property type="entry name" value="ABC_BtuC-like"/>
</dbReference>
<evidence type="ECO:0000256" key="1">
    <source>
        <dbReference type="ARBA" id="ARBA00004651"/>
    </source>
</evidence>
<evidence type="ECO:0000256" key="2">
    <source>
        <dbReference type="ARBA" id="ARBA00007935"/>
    </source>
</evidence>
<feature type="transmembrane region" description="Helical" evidence="8">
    <location>
        <begin position="298"/>
        <end position="319"/>
    </location>
</feature>
<evidence type="ECO:0000256" key="4">
    <source>
        <dbReference type="ARBA" id="ARBA00022475"/>
    </source>
</evidence>
<dbReference type="InterPro" id="IPR000522">
    <property type="entry name" value="ABC_transptr_permease_BtuC"/>
</dbReference>
<evidence type="ECO:0000256" key="8">
    <source>
        <dbReference type="SAM" id="Phobius"/>
    </source>
</evidence>
<organism evidence="9 10">
    <name type="scientific">Mangrovihabitans endophyticus</name>
    <dbReference type="NCBI Taxonomy" id="1751298"/>
    <lineage>
        <taxon>Bacteria</taxon>
        <taxon>Bacillati</taxon>
        <taxon>Actinomycetota</taxon>
        <taxon>Actinomycetes</taxon>
        <taxon>Micromonosporales</taxon>
        <taxon>Micromonosporaceae</taxon>
        <taxon>Mangrovihabitans</taxon>
    </lineage>
</organism>
<feature type="transmembrane region" description="Helical" evidence="8">
    <location>
        <begin position="259"/>
        <end position="286"/>
    </location>
</feature>
<reference evidence="9" key="2">
    <citation type="submission" date="2020-09" db="EMBL/GenBank/DDBJ databases">
        <authorList>
            <person name="Sun Q."/>
            <person name="Zhou Y."/>
        </authorList>
    </citation>
    <scope>NUCLEOTIDE SEQUENCE</scope>
    <source>
        <strain evidence="9">CGMCC 4.7299</strain>
    </source>
</reference>
<dbReference type="Pfam" id="PF01032">
    <property type="entry name" value="FecCD"/>
    <property type="match status" value="1"/>
</dbReference>
<evidence type="ECO:0000313" key="10">
    <source>
        <dbReference type="Proteomes" id="UP000656042"/>
    </source>
</evidence>
<dbReference type="PANTHER" id="PTHR30472">
    <property type="entry name" value="FERRIC ENTEROBACTIN TRANSPORT SYSTEM PERMEASE PROTEIN"/>
    <property type="match status" value="1"/>
</dbReference>
<name>A0A8J3FPP4_9ACTN</name>
<evidence type="ECO:0000256" key="3">
    <source>
        <dbReference type="ARBA" id="ARBA00022448"/>
    </source>
</evidence>
<dbReference type="AlphaFoldDB" id="A0A8J3FPP4"/>
<feature type="transmembrane region" description="Helical" evidence="8">
    <location>
        <begin position="171"/>
        <end position="191"/>
    </location>
</feature>
<feature type="transmembrane region" description="Helical" evidence="8">
    <location>
        <begin position="140"/>
        <end position="159"/>
    </location>
</feature>
<dbReference type="GO" id="GO:0022857">
    <property type="term" value="F:transmembrane transporter activity"/>
    <property type="evidence" value="ECO:0007669"/>
    <property type="project" value="InterPro"/>
</dbReference>
<feature type="transmembrane region" description="Helical" evidence="8">
    <location>
        <begin position="107"/>
        <end position="128"/>
    </location>
</feature>
<gene>
    <name evidence="9" type="ORF">GCM10012284_34250</name>
</gene>
<dbReference type="CDD" id="cd06550">
    <property type="entry name" value="TM_ABC_iron-siderophores_like"/>
    <property type="match status" value="1"/>
</dbReference>
<sequence length="356" mass="36263">MRVTDAPTRPPGVRPGWLLGGVASVLLALVLGVSLGPVGLPPGSVALELLNLLPGVHLHSGLSEREIAIVTQLRLPRVVLGLLVGAMLALAGAAYQGVFRNPLADPHLLGVASGAGLGVTAVIVSRAAVGDATSNLPLGVPPAAFLGAVGAVALTWLLGTAGGRERTPATLILAGVAVSAFLSAVQTFLLQRHLDALREVYAWLLGRLATAGWHDVLLILPHAVITSAVVLAQRRELDVLTVGDDEAAGLGLHPQRSRYVLVLAAALGTAAAVSVSGLIGFVGIIVPHTLRLLAGASYRIILPLSVLYGGAFLALTDLVARTAGGQAEIPIGVVTAFFGAPFFVVVLRTGARSVSS</sequence>
<evidence type="ECO:0000313" key="9">
    <source>
        <dbReference type="EMBL" id="GGK97142.1"/>
    </source>
</evidence>
<keyword evidence="7 8" id="KW-0472">Membrane</keyword>
<feature type="transmembrane region" description="Helical" evidence="8">
    <location>
        <begin position="331"/>
        <end position="351"/>
    </location>
</feature>
<dbReference type="EMBL" id="BMMX01000014">
    <property type="protein sequence ID" value="GGK97142.1"/>
    <property type="molecule type" value="Genomic_DNA"/>
</dbReference>
<keyword evidence="4" id="KW-1003">Cell membrane</keyword>